<keyword evidence="3" id="KW-0804">Transcription</keyword>
<evidence type="ECO:0000256" key="3">
    <source>
        <dbReference type="ARBA" id="ARBA00023163"/>
    </source>
</evidence>
<keyword evidence="5" id="KW-1185">Reference proteome</keyword>
<dbReference type="RefSeq" id="WP_119319064.1">
    <property type="nucleotide sequence ID" value="NZ_AP025739.1"/>
</dbReference>
<keyword evidence="1" id="KW-0805">Transcription regulation</keyword>
<dbReference type="SUPFAM" id="SSF46785">
    <property type="entry name" value="Winged helix' DNA-binding domain"/>
    <property type="match status" value="1"/>
</dbReference>
<dbReference type="OrthoDB" id="9799175at2"/>
<dbReference type="Pfam" id="PF01022">
    <property type="entry name" value="HTH_5"/>
    <property type="match status" value="1"/>
</dbReference>
<name>A0A402CNZ3_9BACT</name>
<dbReference type="CDD" id="cd00090">
    <property type="entry name" value="HTH_ARSR"/>
    <property type="match status" value="1"/>
</dbReference>
<dbReference type="Proteomes" id="UP000287394">
    <property type="component" value="Chromosome"/>
</dbReference>
<dbReference type="GO" id="GO:0003700">
    <property type="term" value="F:DNA-binding transcription factor activity"/>
    <property type="evidence" value="ECO:0007669"/>
    <property type="project" value="InterPro"/>
</dbReference>
<dbReference type="InterPro" id="IPR036390">
    <property type="entry name" value="WH_DNA-bd_sf"/>
</dbReference>
<accession>A0A402CNZ3</accession>
<dbReference type="AlphaFoldDB" id="A0A402CNZ3"/>
<proteinExistence type="predicted"/>
<evidence type="ECO:0000256" key="1">
    <source>
        <dbReference type="ARBA" id="ARBA00023015"/>
    </source>
</evidence>
<dbReference type="GO" id="GO:0003677">
    <property type="term" value="F:DNA binding"/>
    <property type="evidence" value="ECO:0007669"/>
    <property type="project" value="UniProtKB-KW"/>
</dbReference>
<dbReference type="InterPro" id="IPR036388">
    <property type="entry name" value="WH-like_DNA-bd_sf"/>
</dbReference>
<keyword evidence="2" id="KW-0238">DNA-binding</keyword>
<dbReference type="PANTHER" id="PTHR33154:SF33">
    <property type="entry name" value="TRANSCRIPTIONAL REPRESSOR SDPR"/>
    <property type="match status" value="1"/>
</dbReference>
<dbReference type="PRINTS" id="PR00778">
    <property type="entry name" value="HTHARSR"/>
</dbReference>
<dbReference type="PANTHER" id="PTHR33154">
    <property type="entry name" value="TRANSCRIPTIONAL REGULATOR, ARSR FAMILY"/>
    <property type="match status" value="1"/>
</dbReference>
<protein>
    <submittedName>
        <fullName evidence="4">Transcriptional regulator</fullName>
    </submittedName>
</protein>
<dbReference type="InterPro" id="IPR001845">
    <property type="entry name" value="HTH_ArsR_DNA-bd_dom"/>
</dbReference>
<evidence type="ECO:0000313" key="4">
    <source>
        <dbReference type="EMBL" id="BDI33274.1"/>
    </source>
</evidence>
<dbReference type="KEGG" id="ccot:CCAX7_53250"/>
<dbReference type="Gene3D" id="1.10.10.10">
    <property type="entry name" value="Winged helix-like DNA-binding domain superfamily/Winged helix DNA-binding domain"/>
    <property type="match status" value="1"/>
</dbReference>
<evidence type="ECO:0000256" key="2">
    <source>
        <dbReference type="ARBA" id="ARBA00023125"/>
    </source>
</evidence>
<dbReference type="FunCoup" id="A0A402CNZ3">
    <property type="interactions" value="66"/>
</dbReference>
<evidence type="ECO:0000313" key="5">
    <source>
        <dbReference type="Proteomes" id="UP000287394"/>
    </source>
</evidence>
<dbReference type="InterPro" id="IPR011991">
    <property type="entry name" value="ArsR-like_HTH"/>
</dbReference>
<reference evidence="4 5" key="1">
    <citation type="journal article" date="2019" name="Int. J. Syst. Evol. Microbiol.">
        <title>Capsulimonas corticalis gen. nov., sp. nov., an aerobic capsulated bacterium, of a novel bacterial order, Capsulimonadales ord. nov., of the class Armatimonadia of the phylum Armatimonadetes.</title>
        <authorList>
            <person name="Li J."/>
            <person name="Kudo C."/>
            <person name="Tonouchi A."/>
        </authorList>
    </citation>
    <scope>NUCLEOTIDE SEQUENCE [LARGE SCALE GENOMIC DNA]</scope>
    <source>
        <strain evidence="4 5">AX-7</strain>
    </source>
</reference>
<dbReference type="InterPro" id="IPR051081">
    <property type="entry name" value="HTH_MetalResp_TranReg"/>
</dbReference>
<dbReference type="NCBIfam" id="NF033788">
    <property type="entry name" value="HTH_metalloreg"/>
    <property type="match status" value="1"/>
</dbReference>
<dbReference type="PROSITE" id="PS50987">
    <property type="entry name" value="HTH_ARSR_2"/>
    <property type="match status" value="1"/>
</dbReference>
<dbReference type="SMART" id="SM00418">
    <property type="entry name" value="HTH_ARSR"/>
    <property type="match status" value="1"/>
</dbReference>
<organism evidence="4 5">
    <name type="scientific">Capsulimonas corticalis</name>
    <dbReference type="NCBI Taxonomy" id="2219043"/>
    <lineage>
        <taxon>Bacteria</taxon>
        <taxon>Bacillati</taxon>
        <taxon>Armatimonadota</taxon>
        <taxon>Armatimonadia</taxon>
        <taxon>Capsulimonadales</taxon>
        <taxon>Capsulimonadaceae</taxon>
        <taxon>Capsulimonas</taxon>
    </lineage>
</organism>
<dbReference type="EMBL" id="AP025739">
    <property type="protein sequence ID" value="BDI33274.1"/>
    <property type="molecule type" value="Genomic_DNA"/>
</dbReference>
<sequence length="112" mass="12778">MSRAQSNTDVFYAIADPTRRSILEILRRGELPVSELAAHFEVTLSAISQHMRVLRDVELVTVRSLGRERLYQLNPLPLRPVSAWLQAYEPFWAGKLHALGDFLEAEDETKSD</sequence>
<gene>
    <name evidence="4" type="ORF">CCAX7_53250</name>
</gene>